<dbReference type="InterPro" id="IPR025661">
    <property type="entry name" value="Pept_asp_AS"/>
</dbReference>
<dbReference type="SMART" id="SM00848">
    <property type="entry name" value="Inhibitor_I29"/>
    <property type="match status" value="1"/>
</dbReference>
<dbReference type="STRING" id="568069.A0A1J1HFJ6"/>
<evidence type="ECO:0000259" key="8">
    <source>
        <dbReference type="SMART" id="SM00645"/>
    </source>
</evidence>
<dbReference type="SUPFAM" id="SSF54001">
    <property type="entry name" value="Cysteine proteinases"/>
    <property type="match status" value="1"/>
</dbReference>
<keyword evidence="4" id="KW-0788">Thiol protease</keyword>
<dbReference type="Pfam" id="PF08246">
    <property type="entry name" value="Inhibitor_I29"/>
    <property type="match status" value="1"/>
</dbReference>
<evidence type="ECO:0000256" key="7">
    <source>
        <dbReference type="SAM" id="SignalP"/>
    </source>
</evidence>
<keyword evidence="3" id="KW-0378">Hydrolase</keyword>
<dbReference type="InterPro" id="IPR000668">
    <property type="entry name" value="Peptidase_C1A_C"/>
</dbReference>
<dbReference type="Proteomes" id="UP000183832">
    <property type="component" value="Unassembled WGS sequence"/>
</dbReference>
<gene>
    <name evidence="10" type="primary">similar to Cathepsin S</name>
    <name evidence="10" type="ORF">CLUMA_CG000600</name>
</gene>
<dbReference type="InterPro" id="IPR013201">
    <property type="entry name" value="Prot_inhib_I29"/>
</dbReference>
<sequence>MNVELFNTILISFLSLTQGIVNQENFDSDQDDSDFDYQENTFENWKTRFRRNYSSIAEENAAKRNLEKARIEILIHNFRYNAGLETYKTGLWEMSDLSYEEMVQDITGSKVNESYLSLQGRRKKLKSGPDEINWVSRGRVNSVQSQGRCGSCYAFAAVGVIEGVHLKAGMKTRLSVQQIVDCDRGDPLFAMRYAKSNGLARASQYKYELRKKKCKRNVKKLDVKIRSTKKEQLNGNEKRLKDIVANYGPVAVAINAAPSLTNYRSGVYYNRRCSKSINHAVLLVGYGHDKKSKLDYWLVKNSWGSSWGEKGYVRMARNKRSHCGIASEVFYAT</sequence>
<name>A0A1J1HFJ6_9DIPT</name>
<evidence type="ECO:0000256" key="6">
    <source>
        <dbReference type="ARBA" id="ARBA00023157"/>
    </source>
</evidence>
<dbReference type="PANTHER" id="PTHR12411">
    <property type="entry name" value="CYSTEINE PROTEASE FAMILY C1-RELATED"/>
    <property type="match status" value="1"/>
</dbReference>
<dbReference type="OrthoDB" id="10253408at2759"/>
<dbReference type="PRINTS" id="PR00705">
    <property type="entry name" value="PAPAIN"/>
</dbReference>
<evidence type="ECO:0000256" key="5">
    <source>
        <dbReference type="ARBA" id="ARBA00023145"/>
    </source>
</evidence>
<feature type="domain" description="Cathepsin propeptide inhibitor" evidence="9">
    <location>
        <begin position="42"/>
        <end position="102"/>
    </location>
</feature>
<evidence type="ECO:0000256" key="4">
    <source>
        <dbReference type="ARBA" id="ARBA00022807"/>
    </source>
</evidence>
<evidence type="ECO:0000256" key="1">
    <source>
        <dbReference type="ARBA" id="ARBA00008455"/>
    </source>
</evidence>
<feature type="domain" description="Peptidase C1A papain C-terminal" evidence="8">
    <location>
        <begin position="128"/>
        <end position="333"/>
    </location>
</feature>
<keyword evidence="2" id="KW-0645">Protease</keyword>
<dbReference type="AlphaFoldDB" id="A0A1J1HFJ6"/>
<dbReference type="GO" id="GO:0008234">
    <property type="term" value="F:cysteine-type peptidase activity"/>
    <property type="evidence" value="ECO:0007669"/>
    <property type="project" value="UniProtKB-KW"/>
</dbReference>
<evidence type="ECO:0000259" key="9">
    <source>
        <dbReference type="SMART" id="SM00848"/>
    </source>
</evidence>
<proteinExistence type="inferred from homology"/>
<dbReference type="InterPro" id="IPR013128">
    <property type="entry name" value="Peptidase_C1A"/>
</dbReference>
<keyword evidence="11" id="KW-1185">Reference proteome</keyword>
<evidence type="ECO:0000256" key="3">
    <source>
        <dbReference type="ARBA" id="ARBA00022801"/>
    </source>
</evidence>
<organism evidence="10 11">
    <name type="scientific">Clunio marinus</name>
    <dbReference type="NCBI Taxonomy" id="568069"/>
    <lineage>
        <taxon>Eukaryota</taxon>
        <taxon>Metazoa</taxon>
        <taxon>Ecdysozoa</taxon>
        <taxon>Arthropoda</taxon>
        <taxon>Hexapoda</taxon>
        <taxon>Insecta</taxon>
        <taxon>Pterygota</taxon>
        <taxon>Neoptera</taxon>
        <taxon>Endopterygota</taxon>
        <taxon>Diptera</taxon>
        <taxon>Nematocera</taxon>
        <taxon>Chironomoidea</taxon>
        <taxon>Chironomidae</taxon>
        <taxon>Clunio</taxon>
    </lineage>
</organism>
<feature type="chain" id="PRO_5018548556" evidence="7">
    <location>
        <begin position="20"/>
        <end position="333"/>
    </location>
</feature>
<dbReference type="FunFam" id="3.90.70.10:FF:000332">
    <property type="entry name" value="Cathepsin L1"/>
    <property type="match status" value="1"/>
</dbReference>
<evidence type="ECO:0000313" key="11">
    <source>
        <dbReference type="Proteomes" id="UP000183832"/>
    </source>
</evidence>
<protein>
    <submittedName>
        <fullName evidence="10">CLUMA_CG000600, isoform A</fullName>
    </submittedName>
</protein>
<keyword evidence="7" id="KW-0732">Signal</keyword>
<dbReference type="PROSITE" id="PS00139">
    <property type="entry name" value="THIOL_PROTEASE_CYS"/>
    <property type="match status" value="1"/>
</dbReference>
<reference evidence="10 11" key="1">
    <citation type="submission" date="2015-04" db="EMBL/GenBank/DDBJ databases">
        <authorList>
            <person name="Syromyatnikov M.Y."/>
            <person name="Popov V.N."/>
        </authorList>
    </citation>
    <scope>NUCLEOTIDE SEQUENCE [LARGE SCALE GENOMIC DNA]</scope>
</reference>
<dbReference type="InterPro" id="IPR000169">
    <property type="entry name" value="Pept_cys_AS"/>
</dbReference>
<evidence type="ECO:0000256" key="2">
    <source>
        <dbReference type="ARBA" id="ARBA00022670"/>
    </source>
</evidence>
<dbReference type="PROSITE" id="PS00640">
    <property type="entry name" value="THIOL_PROTEASE_ASN"/>
    <property type="match status" value="1"/>
</dbReference>
<comment type="similarity">
    <text evidence="1">Belongs to the peptidase C1 family.</text>
</comment>
<feature type="signal peptide" evidence="7">
    <location>
        <begin position="1"/>
        <end position="19"/>
    </location>
</feature>
<dbReference type="SMART" id="SM00645">
    <property type="entry name" value="Pept_C1"/>
    <property type="match status" value="1"/>
</dbReference>
<keyword evidence="6" id="KW-1015">Disulfide bond</keyword>
<dbReference type="PROSITE" id="PS00639">
    <property type="entry name" value="THIOL_PROTEASE_HIS"/>
    <property type="match status" value="1"/>
</dbReference>
<dbReference type="InterPro" id="IPR039417">
    <property type="entry name" value="Peptidase_C1A_papain-like"/>
</dbReference>
<dbReference type="EMBL" id="CVRI01000002">
    <property type="protein sequence ID" value="CRK86768.1"/>
    <property type="molecule type" value="Genomic_DNA"/>
</dbReference>
<evidence type="ECO:0000313" key="10">
    <source>
        <dbReference type="EMBL" id="CRK86768.1"/>
    </source>
</evidence>
<dbReference type="Gene3D" id="3.90.70.10">
    <property type="entry name" value="Cysteine proteinases"/>
    <property type="match status" value="1"/>
</dbReference>
<accession>A0A1J1HFJ6</accession>
<keyword evidence="5" id="KW-0865">Zymogen</keyword>
<dbReference type="GO" id="GO:0006508">
    <property type="term" value="P:proteolysis"/>
    <property type="evidence" value="ECO:0007669"/>
    <property type="project" value="UniProtKB-KW"/>
</dbReference>
<dbReference type="Pfam" id="PF00112">
    <property type="entry name" value="Peptidase_C1"/>
    <property type="match status" value="1"/>
</dbReference>
<dbReference type="CDD" id="cd02248">
    <property type="entry name" value="Peptidase_C1A"/>
    <property type="match status" value="1"/>
</dbReference>
<dbReference type="InterPro" id="IPR025660">
    <property type="entry name" value="Pept_his_AS"/>
</dbReference>
<dbReference type="InterPro" id="IPR038765">
    <property type="entry name" value="Papain-like_cys_pep_sf"/>
</dbReference>